<proteinExistence type="predicted"/>
<keyword evidence="2" id="KW-1185">Reference proteome</keyword>
<sequence length="133" mass="15598">MYQAKYYAITRAILERITPHHLLSQVDAFINTLPCGIKEYMHAIQDWQTKLIESPCAIRYWQEIPSRTQDGRSINGNKSHWACLALTNGWQDRILTTALHTHDHKHYEIWGLQPFSEIDPNMDTPYPELEGEY</sequence>
<comment type="caution">
    <text evidence="1">The sequence shown here is derived from an EMBL/GenBank/DDBJ whole genome shotgun (WGS) entry which is preliminary data.</text>
</comment>
<evidence type="ECO:0000313" key="1">
    <source>
        <dbReference type="EMBL" id="GHO50329.1"/>
    </source>
</evidence>
<organism evidence="1 2">
    <name type="scientific">Ktedonospora formicarum</name>
    <dbReference type="NCBI Taxonomy" id="2778364"/>
    <lineage>
        <taxon>Bacteria</taxon>
        <taxon>Bacillati</taxon>
        <taxon>Chloroflexota</taxon>
        <taxon>Ktedonobacteria</taxon>
        <taxon>Ktedonobacterales</taxon>
        <taxon>Ktedonobacteraceae</taxon>
        <taxon>Ktedonospora</taxon>
    </lineage>
</organism>
<dbReference type="RefSeq" id="WP_236031876.1">
    <property type="nucleotide sequence ID" value="NZ_BNJF01000008.1"/>
</dbReference>
<dbReference type="EMBL" id="BNJF01000008">
    <property type="protein sequence ID" value="GHO50329.1"/>
    <property type="molecule type" value="Genomic_DNA"/>
</dbReference>
<dbReference type="Proteomes" id="UP000612362">
    <property type="component" value="Unassembled WGS sequence"/>
</dbReference>
<gene>
    <name evidence="1" type="ORF">KSX_84920</name>
</gene>
<evidence type="ECO:0000313" key="2">
    <source>
        <dbReference type="Proteomes" id="UP000612362"/>
    </source>
</evidence>
<name>A0A8J3IE42_9CHLR</name>
<reference evidence="1" key="1">
    <citation type="submission" date="2020-10" db="EMBL/GenBank/DDBJ databases">
        <title>Taxonomic study of unclassified bacteria belonging to the class Ktedonobacteria.</title>
        <authorList>
            <person name="Yabe S."/>
            <person name="Wang C.M."/>
            <person name="Zheng Y."/>
            <person name="Sakai Y."/>
            <person name="Cavaletti L."/>
            <person name="Monciardini P."/>
            <person name="Donadio S."/>
        </authorList>
    </citation>
    <scope>NUCLEOTIDE SEQUENCE</scope>
    <source>
        <strain evidence="1">SOSP1-1</strain>
    </source>
</reference>
<accession>A0A8J3IE42</accession>
<dbReference type="AlphaFoldDB" id="A0A8J3IE42"/>
<protein>
    <submittedName>
        <fullName evidence="1">Uncharacterized protein</fullName>
    </submittedName>
</protein>